<dbReference type="InterPro" id="IPR004358">
    <property type="entry name" value="Sig_transdc_His_kin-like_C"/>
</dbReference>
<dbReference type="InterPro" id="IPR005467">
    <property type="entry name" value="His_kinase_dom"/>
</dbReference>
<dbReference type="InterPro" id="IPR003660">
    <property type="entry name" value="HAMP_dom"/>
</dbReference>
<keyword evidence="15" id="KW-1185">Reference proteome</keyword>
<accession>A0A6V8KQT8</accession>
<evidence type="ECO:0000256" key="11">
    <source>
        <dbReference type="SAM" id="MobiDB-lite"/>
    </source>
</evidence>
<dbReference type="InterPro" id="IPR036890">
    <property type="entry name" value="HATPase_C_sf"/>
</dbReference>
<dbReference type="CDD" id="cd06225">
    <property type="entry name" value="HAMP"/>
    <property type="match status" value="1"/>
</dbReference>
<keyword evidence="8" id="KW-1133">Transmembrane helix</keyword>
<evidence type="ECO:0000313" key="15">
    <source>
        <dbReference type="Proteomes" id="UP000482800"/>
    </source>
</evidence>
<dbReference type="PROSITE" id="PS50885">
    <property type="entry name" value="HAMP"/>
    <property type="match status" value="1"/>
</dbReference>
<dbReference type="SUPFAM" id="SSF158472">
    <property type="entry name" value="HAMP domain-like"/>
    <property type="match status" value="1"/>
</dbReference>
<dbReference type="SMART" id="SM00387">
    <property type="entry name" value="HATPase_c"/>
    <property type="match status" value="1"/>
</dbReference>
<evidence type="ECO:0000256" key="10">
    <source>
        <dbReference type="ARBA" id="ARBA00023136"/>
    </source>
</evidence>
<dbReference type="InterPro" id="IPR003661">
    <property type="entry name" value="HisK_dim/P_dom"/>
</dbReference>
<proteinExistence type="predicted"/>
<reference evidence="14 15" key="2">
    <citation type="submission" date="2020-03" db="EMBL/GenBank/DDBJ databases">
        <authorList>
            <person name="Ichikawa N."/>
            <person name="Kimura A."/>
            <person name="Kitahashi Y."/>
            <person name="Uohara A."/>
        </authorList>
    </citation>
    <scope>NUCLEOTIDE SEQUENCE [LARGE SCALE GENOMIC DNA]</scope>
    <source>
        <strain evidence="14 15">NBRC 108639</strain>
    </source>
</reference>
<dbReference type="InterPro" id="IPR036097">
    <property type="entry name" value="HisK_dim/P_sf"/>
</dbReference>
<dbReference type="GO" id="GO:0000155">
    <property type="term" value="F:phosphorelay sensor kinase activity"/>
    <property type="evidence" value="ECO:0007669"/>
    <property type="project" value="InterPro"/>
</dbReference>
<dbReference type="Pfam" id="PF02518">
    <property type="entry name" value="HATPase_c"/>
    <property type="match status" value="1"/>
</dbReference>
<evidence type="ECO:0000256" key="2">
    <source>
        <dbReference type="ARBA" id="ARBA00004236"/>
    </source>
</evidence>
<feature type="compositionally biased region" description="Pro residues" evidence="11">
    <location>
        <begin position="448"/>
        <end position="459"/>
    </location>
</feature>
<evidence type="ECO:0000256" key="7">
    <source>
        <dbReference type="ARBA" id="ARBA00022777"/>
    </source>
</evidence>
<evidence type="ECO:0000256" key="3">
    <source>
        <dbReference type="ARBA" id="ARBA00012438"/>
    </source>
</evidence>
<dbReference type="SMART" id="SM00304">
    <property type="entry name" value="HAMP"/>
    <property type="match status" value="1"/>
</dbReference>
<dbReference type="CDD" id="cd00075">
    <property type="entry name" value="HATPase"/>
    <property type="match status" value="1"/>
</dbReference>
<keyword evidence="7 14" id="KW-0418">Kinase</keyword>
<name>A0A6V8KQT8_9ACTN</name>
<keyword evidence="9" id="KW-0902">Two-component regulatory system</keyword>
<dbReference type="Proteomes" id="UP000482800">
    <property type="component" value="Unassembled WGS sequence"/>
</dbReference>
<dbReference type="GO" id="GO:0005886">
    <property type="term" value="C:plasma membrane"/>
    <property type="evidence" value="ECO:0007669"/>
    <property type="project" value="UniProtKB-SubCell"/>
</dbReference>
<dbReference type="PROSITE" id="PS50109">
    <property type="entry name" value="HIS_KIN"/>
    <property type="match status" value="1"/>
</dbReference>
<comment type="caution">
    <text evidence="14">The sequence shown here is derived from an EMBL/GenBank/DDBJ whole genome shotgun (WGS) entry which is preliminary data.</text>
</comment>
<feature type="region of interest" description="Disordered" evidence="11">
    <location>
        <begin position="446"/>
        <end position="479"/>
    </location>
</feature>
<dbReference type="SUPFAM" id="SSF55874">
    <property type="entry name" value="ATPase domain of HSP90 chaperone/DNA topoisomerase II/histidine kinase"/>
    <property type="match status" value="1"/>
</dbReference>
<evidence type="ECO:0000256" key="4">
    <source>
        <dbReference type="ARBA" id="ARBA00022553"/>
    </source>
</evidence>
<protein>
    <recommendedName>
        <fullName evidence="3">histidine kinase</fullName>
        <ecNumber evidence="3">2.7.13.3</ecNumber>
    </recommendedName>
</protein>
<evidence type="ECO:0000256" key="5">
    <source>
        <dbReference type="ARBA" id="ARBA00022679"/>
    </source>
</evidence>
<dbReference type="PANTHER" id="PTHR45436:SF5">
    <property type="entry name" value="SENSOR HISTIDINE KINASE TRCS"/>
    <property type="match status" value="1"/>
</dbReference>
<keyword evidence="4" id="KW-0597">Phosphoprotein</keyword>
<keyword evidence="5" id="KW-0808">Transferase</keyword>
<dbReference type="EMBL" id="BLPF01000003">
    <property type="protein sequence ID" value="GFJ84609.1"/>
    <property type="molecule type" value="Genomic_DNA"/>
</dbReference>
<dbReference type="Gene3D" id="3.30.565.10">
    <property type="entry name" value="Histidine kinase-like ATPase, C-terminal domain"/>
    <property type="match status" value="1"/>
</dbReference>
<feature type="domain" description="Histidine kinase" evidence="12">
    <location>
        <begin position="236"/>
        <end position="449"/>
    </location>
</feature>
<evidence type="ECO:0000256" key="9">
    <source>
        <dbReference type="ARBA" id="ARBA00023012"/>
    </source>
</evidence>
<dbReference type="SUPFAM" id="SSF47384">
    <property type="entry name" value="Homodimeric domain of signal transducing histidine kinase"/>
    <property type="match status" value="1"/>
</dbReference>
<evidence type="ECO:0000256" key="8">
    <source>
        <dbReference type="ARBA" id="ARBA00022989"/>
    </source>
</evidence>
<dbReference type="AlphaFoldDB" id="A0A6V8KQT8"/>
<dbReference type="SMART" id="SM00388">
    <property type="entry name" value="HisKA"/>
    <property type="match status" value="1"/>
</dbReference>
<dbReference type="PANTHER" id="PTHR45436">
    <property type="entry name" value="SENSOR HISTIDINE KINASE YKOH"/>
    <property type="match status" value="1"/>
</dbReference>
<dbReference type="Gene3D" id="6.10.340.10">
    <property type="match status" value="1"/>
</dbReference>
<comment type="catalytic activity">
    <reaction evidence="1">
        <text>ATP + protein L-histidine = ADP + protein N-phospho-L-histidine.</text>
        <dbReference type="EC" id="2.7.13.3"/>
    </reaction>
</comment>
<reference evidence="14 15" key="1">
    <citation type="submission" date="2020-03" db="EMBL/GenBank/DDBJ databases">
        <title>Whole genome shotgun sequence of Phytohabitans houttuyneae NBRC 108639.</title>
        <authorList>
            <person name="Komaki H."/>
            <person name="Tamura T."/>
        </authorList>
    </citation>
    <scope>NUCLEOTIDE SEQUENCE [LARGE SCALE GENOMIC DNA]</scope>
    <source>
        <strain evidence="14 15">NBRC 108639</strain>
    </source>
</reference>
<evidence type="ECO:0000259" key="12">
    <source>
        <dbReference type="PROSITE" id="PS50109"/>
    </source>
</evidence>
<organism evidence="14 15">
    <name type="scientific">Phytohabitans houttuyneae</name>
    <dbReference type="NCBI Taxonomy" id="1076126"/>
    <lineage>
        <taxon>Bacteria</taxon>
        <taxon>Bacillati</taxon>
        <taxon>Actinomycetota</taxon>
        <taxon>Actinomycetes</taxon>
        <taxon>Micromonosporales</taxon>
        <taxon>Micromonosporaceae</taxon>
    </lineage>
</organism>
<feature type="domain" description="HAMP" evidence="13">
    <location>
        <begin position="175"/>
        <end position="228"/>
    </location>
</feature>
<evidence type="ECO:0000256" key="1">
    <source>
        <dbReference type="ARBA" id="ARBA00000085"/>
    </source>
</evidence>
<sequence length="479" mass="51483">MLLLCMVLLALEVPLAVSLTNRETQRVLADRLADATRFAALAAPALRGNELDTVKAELRRYYDLYGIASVLLDQDAQVKSVFGGPLPADDQLHPVIRGALAGRQVGTPTTLWPWHEQPLIVAVPVNDGGAVLGTVVTISPTSRNRRVVISSWLELGLLGLLAVAACVVTALRMAGWVLRPVTRLDAVAHEITAGDSGARVQPEHGPPELRRMSASFNEMADALAEALERQQSFVAHASHQLRNPLTVLRLRVEDLGTKLVDDDVARADHEIALAETDRLAGVLDGLLALARAERGQKHFEVVDAVEVALNRWLAWRPMTERRGIDLVTLVPDEPLYARHVATALDQSLDALVDNALKFTPTGGRVEIEVAAREDGVAVTVRDNGCGMTDEQCRLATERFWRAPDAQNVEGAGLGLPIVMVLVEASGGRFTLGSAEPHGLEARMWFPAGPAPAPPPPVAAPPERRGANVERSGAFSRGGS</sequence>
<dbReference type="InterPro" id="IPR003594">
    <property type="entry name" value="HATPase_dom"/>
</dbReference>
<dbReference type="CDD" id="cd00082">
    <property type="entry name" value="HisKA"/>
    <property type="match status" value="1"/>
</dbReference>
<evidence type="ECO:0000259" key="13">
    <source>
        <dbReference type="PROSITE" id="PS50885"/>
    </source>
</evidence>
<keyword evidence="10" id="KW-0472">Membrane</keyword>
<keyword evidence="6" id="KW-0812">Transmembrane</keyword>
<dbReference type="PRINTS" id="PR00344">
    <property type="entry name" value="BCTRLSENSOR"/>
</dbReference>
<dbReference type="EC" id="2.7.13.3" evidence="3"/>
<evidence type="ECO:0000256" key="6">
    <source>
        <dbReference type="ARBA" id="ARBA00022692"/>
    </source>
</evidence>
<dbReference type="Pfam" id="PF00512">
    <property type="entry name" value="HisKA"/>
    <property type="match status" value="1"/>
</dbReference>
<gene>
    <name evidence="14" type="ORF">Phou_087890</name>
</gene>
<comment type="subcellular location">
    <subcellularLocation>
        <location evidence="2">Cell membrane</location>
    </subcellularLocation>
</comment>
<evidence type="ECO:0000313" key="14">
    <source>
        <dbReference type="EMBL" id="GFJ84609.1"/>
    </source>
</evidence>
<dbReference type="Gene3D" id="1.10.287.130">
    <property type="match status" value="1"/>
</dbReference>
<dbReference type="InterPro" id="IPR050428">
    <property type="entry name" value="TCS_sensor_his_kinase"/>
</dbReference>
<dbReference type="Pfam" id="PF00672">
    <property type="entry name" value="HAMP"/>
    <property type="match status" value="1"/>
</dbReference>